<feature type="compositionally biased region" description="Basic and acidic residues" evidence="2">
    <location>
        <begin position="1176"/>
        <end position="1189"/>
    </location>
</feature>
<feature type="compositionally biased region" description="Polar residues" evidence="2">
    <location>
        <begin position="1095"/>
        <end position="1104"/>
    </location>
</feature>
<feature type="compositionally biased region" description="Low complexity" evidence="2">
    <location>
        <begin position="73"/>
        <end position="84"/>
    </location>
</feature>
<feature type="compositionally biased region" description="Polar residues" evidence="2">
    <location>
        <begin position="315"/>
        <end position="339"/>
    </location>
</feature>
<feature type="compositionally biased region" description="Polar residues" evidence="2">
    <location>
        <begin position="424"/>
        <end position="435"/>
    </location>
</feature>
<feature type="compositionally biased region" description="Basic and acidic residues" evidence="2">
    <location>
        <begin position="1667"/>
        <end position="1679"/>
    </location>
</feature>
<feature type="region of interest" description="Disordered" evidence="2">
    <location>
        <begin position="1454"/>
        <end position="1516"/>
    </location>
</feature>
<feature type="compositionally biased region" description="Low complexity" evidence="2">
    <location>
        <begin position="680"/>
        <end position="700"/>
    </location>
</feature>
<protein>
    <submittedName>
        <fullName evidence="3">Putative ppg3</fullName>
    </submittedName>
</protein>
<feature type="compositionally biased region" description="Low complexity" evidence="2">
    <location>
        <begin position="956"/>
        <end position="966"/>
    </location>
</feature>
<feature type="region of interest" description="Disordered" evidence="2">
    <location>
        <begin position="797"/>
        <end position="823"/>
    </location>
</feature>
<feature type="compositionally biased region" description="Basic and acidic residues" evidence="2">
    <location>
        <begin position="141"/>
        <end position="153"/>
    </location>
</feature>
<feature type="region of interest" description="Disordered" evidence="2">
    <location>
        <begin position="944"/>
        <end position="971"/>
    </location>
</feature>
<feature type="compositionally biased region" description="Basic residues" evidence="2">
    <location>
        <begin position="1481"/>
        <end position="1490"/>
    </location>
</feature>
<feature type="compositionally biased region" description="Basic residues" evidence="2">
    <location>
        <begin position="1240"/>
        <end position="1252"/>
    </location>
</feature>
<feature type="region of interest" description="Disordered" evidence="2">
    <location>
        <begin position="1"/>
        <end position="198"/>
    </location>
</feature>
<feature type="compositionally biased region" description="Polar residues" evidence="2">
    <location>
        <begin position="1462"/>
        <end position="1473"/>
    </location>
</feature>
<sequence>MMPPLEFEESFEVTLSHEDCAPPSLSEGEEPVSSPGEAGGSSETCQQLRDSGDSEEGAESANRKCSPRTDQHSASSSLLVPSLVHNGKKESSEAGDTPSAFFSNASVGHDDGRQEADTKKDESGEERRNLSPVEGLSLSDRVNETRSGGHQEYLELTQHLQRSGTEKSESKEMAEDRSRGALSTIASNPLQRRSSSSLPADLSASASYFAETVSTAEETHADFTSPSPKAAGMFAHNFKVSPRVNQGPVVGMSAAASPENRSASHSETTPRVIRDKRTLHDVKKVASKSSASSPGVVKTGKLTNGGGEERSSSSPRLQKQKASSKSTDAGRLPSSSQPLRTAAAKSGNSGDTQSGETTRAAALKSAGSTPLTVNPGSKTNLGETGETPRSSRGNARGEGDSSESRGGPEVGATEGPVRGGEFPSQKTTTKNASSEKQGKHNALQKWQSFSSSVTPRSYPNSTGAAILEDRGPMFRSAFSNAIASPSARNSDERRSSPSGEKCFFRPLERAESAPSVVASKPCTAMEAAKLAWHQQKMASMSGFSSLSPCRQSSCHSMADAHACRRVWNTKGSGSGAPGGKARGAAAAVRGRGGVSLQFLRTMGTKAAPPGGTTGQAPASGSGQPAGVEGGFASQFKTLVRNLSAGFRGVSGTDQSDSLECFTDASGDDVPQRNPSPPRPVASSASSVAGGSAAPGRAASGKVSAPPGPWTPFTQLFVVKMLKQRQRVKGQDVAPQDARGESAVLHASSNNSLASLQSCRSGALTQNLASRLASGSQSRWEENDEARRSHIISWDSRSPLTAGRIPSRAPNSPPANPALDVDPRRCTPSLYPAQLPLTPLEQAFLSPFEQKWGQPHSALISRSTPRISSYAIGGLSPQMFSFVKLPTSSMYRQDTHASAIHRLRAEVNPLRLLRGDTQTPPRFSGVSPLLETVMGEVEREYETRLAAARSRSRSRSSVRAGSGSTTVEASGPWASSDDTYGLYGETRLMERKTQRTTDLDDIRRADVSQRFLLTCLLFLRSNNDSVTIWQELDECRRELRALLATRRQLERADVRWGRRQRSSDSDKSGARSSSQRSETQGETHGLSPGDRRQASDNEALQTPGNDDSREKQGWAAKKEGQGGGSEKRNADSGEVDVGSCGAVKIPAVTASEGQGKEAEGECEGEKLTAVRIPGENEVDKKPPTHRRAESDASETSDGDSEHRIDGLSDTHEDDSEARFPYATSIEDMSPFGACEESNAFRKSKKRHAKRGRRLRDLAHTRSFRPGNKASGSEYGSWDHEFNATEAAAEAILRRLRVISERSKTCPTLRTQQISEQCWTEGSLFPLLPLLLNSCRNAVPPTVAVPVVAAAYVLILSSLLVARLQCCQAVAECCLLVRHFIDPLALTYRRNWMDAVRSLESDRARLEYLREKEALQIVRDSRHAFVAILAAVYPFDFLVSPEVLLRLQQSELLNGEEEKKKGRTTTPEAGASQNHPDLPLACRTRRERRRASGARDRGLTRQGPDLETTSPLSETNLERLKDERLKELQVQIDRLNRRIDWLAERQEEIREAVDEMLAEMVELDHIEGEVMEEVANARAKSPKRQDETQGLGLRDGGSWKRKEKESPSESLAQIEARRSEVEEQVLQLNDMSKRVGKELSRVQHQREDLLVAVKRRQEELQKKLKARQKAQEQLRKDENAHKKGKDVPQVSSATPASGMKTPDAQPRGAFSGTSSTPSRAPAHRGGISWRAEGEVRCLVEMTELVLKTIQLQGCGDDRDDESTTGRPRFLDDAEVAFVDRLQNDRDFGAFFVGDPVEAKSLKERDYGRYSTPLGKMSGKSLDRPESVYSENAIAQSTGDAAERDTGKWRPDKLCDDVAAQGFLQATQRTFPFNPWDVPNPQVVRELFKLIDDPLITVRLTSSKVASIAMVASLQPTGVAAWNLLDQLLGGPQQSCCDSDGSS</sequence>
<dbReference type="OrthoDB" id="334013at2759"/>
<organism evidence="3 4">
    <name type="scientific">Toxoplasma gondii FOU</name>
    <dbReference type="NCBI Taxonomy" id="943167"/>
    <lineage>
        <taxon>Eukaryota</taxon>
        <taxon>Sar</taxon>
        <taxon>Alveolata</taxon>
        <taxon>Apicomplexa</taxon>
        <taxon>Conoidasida</taxon>
        <taxon>Coccidia</taxon>
        <taxon>Eucoccidiorida</taxon>
        <taxon>Eimeriorina</taxon>
        <taxon>Sarcocystidae</taxon>
        <taxon>Toxoplasma</taxon>
    </lineage>
</organism>
<feature type="compositionally biased region" description="Basic and acidic residues" evidence="2">
    <location>
        <begin position="164"/>
        <end position="179"/>
    </location>
</feature>
<evidence type="ECO:0000256" key="1">
    <source>
        <dbReference type="SAM" id="Coils"/>
    </source>
</evidence>
<evidence type="ECO:0000313" key="4">
    <source>
        <dbReference type="Proteomes" id="UP000028838"/>
    </source>
</evidence>
<feature type="compositionally biased region" description="Basic and acidic residues" evidence="2">
    <location>
        <begin position="272"/>
        <end position="284"/>
    </location>
</feature>
<feature type="compositionally biased region" description="Basic and acidic residues" evidence="2">
    <location>
        <begin position="1153"/>
        <end position="1167"/>
    </location>
</feature>
<feature type="region of interest" description="Disordered" evidence="2">
    <location>
        <begin position="603"/>
        <end position="628"/>
    </location>
</feature>
<feature type="compositionally biased region" description="Acidic residues" evidence="2">
    <location>
        <begin position="1"/>
        <end position="11"/>
    </location>
</feature>
<name>A0A086KSW4_TOXGO</name>
<feature type="region of interest" description="Disordered" evidence="2">
    <location>
        <begin position="649"/>
        <end position="706"/>
    </location>
</feature>
<feature type="compositionally biased region" description="Basic and acidic residues" evidence="2">
    <location>
        <begin position="1052"/>
        <end position="1068"/>
    </location>
</feature>
<dbReference type="Proteomes" id="UP000028838">
    <property type="component" value="Unassembled WGS sequence"/>
</dbReference>
<feature type="compositionally biased region" description="Basic and acidic residues" evidence="2">
    <location>
        <begin position="1198"/>
        <end position="1209"/>
    </location>
</feature>
<feature type="compositionally biased region" description="Polar residues" evidence="2">
    <location>
        <begin position="184"/>
        <end position="193"/>
    </location>
</feature>
<dbReference type="VEuPathDB" id="ToxoDB:TGFOU_221630"/>
<feature type="compositionally biased region" description="Low complexity" evidence="2">
    <location>
        <begin position="22"/>
        <end position="43"/>
    </location>
</feature>
<dbReference type="EMBL" id="AEYH02001747">
    <property type="protein sequence ID" value="KFG47482.1"/>
    <property type="molecule type" value="Genomic_DNA"/>
</dbReference>
<feature type="compositionally biased region" description="Basic and acidic residues" evidence="2">
    <location>
        <begin position="1595"/>
        <end position="1605"/>
    </location>
</feature>
<proteinExistence type="predicted"/>
<reference evidence="3 4" key="1">
    <citation type="submission" date="2014-07" db="EMBL/GenBank/DDBJ databases">
        <authorList>
            <person name="Sibley D."/>
            <person name="Venepally P."/>
            <person name="Karamycheva S."/>
            <person name="Hadjithomas M."/>
            <person name="Khan A."/>
            <person name="Brunk B."/>
            <person name="Roos D."/>
            <person name="Caler E."/>
            <person name="Lorenzi H."/>
        </authorList>
    </citation>
    <scope>NUCLEOTIDE SEQUENCE [LARGE SCALE GENOMIC DNA]</scope>
    <source>
        <strain evidence="3 4">FOU</strain>
    </source>
</reference>
<keyword evidence="1" id="KW-0175">Coiled coil</keyword>
<feature type="region of interest" description="Disordered" evidence="2">
    <location>
        <begin position="1660"/>
        <end position="1725"/>
    </location>
</feature>
<comment type="caution">
    <text evidence="3">The sequence shown here is derived from an EMBL/GenBank/DDBJ whole genome shotgun (WGS) entry which is preliminary data.</text>
</comment>
<feature type="region of interest" description="Disordered" evidence="2">
    <location>
        <begin position="1574"/>
        <end position="1614"/>
    </location>
</feature>
<feature type="compositionally biased region" description="Basic and acidic residues" evidence="2">
    <location>
        <begin position="108"/>
        <end position="129"/>
    </location>
</feature>
<evidence type="ECO:0000313" key="3">
    <source>
        <dbReference type="EMBL" id="KFG47482.1"/>
    </source>
</evidence>
<feature type="region of interest" description="Disordered" evidence="2">
    <location>
        <begin position="250"/>
        <end position="463"/>
    </location>
</feature>
<accession>A0A086KSW4</accession>
<feature type="coiled-coil region" evidence="1">
    <location>
        <begin position="1516"/>
        <end position="1550"/>
    </location>
</feature>
<feature type="compositionally biased region" description="Polar residues" evidence="2">
    <location>
        <begin position="346"/>
        <end position="357"/>
    </location>
</feature>
<feature type="compositionally biased region" description="Low complexity" evidence="2">
    <location>
        <begin position="603"/>
        <end position="622"/>
    </location>
</feature>
<feature type="region of interest" description="Disordered" evidence="2">
    <location>
        <begin position="1052"/>
        <end position="1215"/>
    </location>
</feature>
<feature type="region of interest" description="Disordered" evidence="2">
    <location>
        <begin position="1235"/>
        <end position="1273"/>
    </location>
</feature>
<feature type="compositionally biased region" description="Polar residues" evidence="2">
    <location>
        <begin position="259"/>
        <end position="269"/>
    </location>
</feature>
<evidence type="ECO:0000256" key="2">
    <source>
        <dbReference type="SAM" id="MobiDB-lite"/>
    </source>
</evidence>
<feature type="compositionally biased region" description="Low complexity" evidence="2">
    <location>
        <begin position="287"/>
        <end position="298"/>
    </location>
</feature>
<feature type="compositionally biased region" description="Polar residues" evidence="2">
    <location>
        <begin position="444"/>
        <end position="463"/>
    </location>
</feature>
<feature type="compositionally biased region" description="Polar residues" evidence="2">
    <location>
        <begin position="366"/>
        <end position="393"/>
    </location>
</feature>
<feature type="compositionally biased region" description="Basic and acidic residues" evidence="2">
    <location>
        <begin position="1105"/>
        <end position="1130"/>
    </location>
</feature>
<gene>
    <name evidence="3" type="ORF">TGFOU_221630</name>
</gene>